<dbReference type="PANTHER" id="PTHR22957">
    <property type="entry name" value="TBC1 DOMAIN FAMILY MEMBER GTPASE-ACTIVATING PROTEIN"/>
    <property type="match status" value="1"/>
</dbReference>
<dbReference type="PANTHER" id="PTHR22957:SF547">
    <property type="entry name" value="TBC1 DOMAIN FAMILY MEMBER 16"/>
    <property type="match status" value="1"/>
</dbReference>
<evidence type="ECO:0000313" key="3">
    <source>
        <dbReference type="EMBL" id="CAH1999675.1"/>
    </source>
</evidence>
<keyword evidence="4" id="KW-1185">Reference proteome</keyword>
<dbReference type="GO" id="GO:0005769">
    <property type="term" value="C:early endosome"/>
    <property type="evidence" value="ECO:0007669"/>
    <property type="project" value="TreeGrafter"/>
</dbReference>
<dbReference type="GO" id="GO:0005096">
    <property type="term" value="F:GTPase activator activity"/>
    <property type="evidence" value="ECO:0007669"/>
    <property type="project" value="UniProtKB-KW"/>
</dbReference>
<dbReference type="SUPFAM" id="SSF47923">
    <property type="entry name" value="Ypt/Rab-GAP domain of gyp1p"/>
    <property type="match status" value="1"/>
</dbReference>
<dbReference type="AlphaFoldDB" id="A0A9P0PVD8"/>
<proteinExistence type="predicted"/>
<dbReference type="Proteomes" id="UP001152888">
    <property type="component" value="Unassembled WGS sequence"/>
</dbReference>
<evidence type="ECO:0000259" key="2">
    <source>
        <dbReference type="PROSITE" id="PS50086"/>
    </source>
</evidence>
<protein>
    <recommendedName>
        <fullName evidence="2">Rab-GAP TBC domain-containing protein</fullName>
    </recommendedName>
</protein>
<reference evidence="3" key="1">
    <citation type="submission" date="2022-03" db="EMBL/GenBank/DDBJ databases">
        <authorList>
            <person name="Sayadi A."/>
        </authorList>
    </citation>
    <scope>NUCLEOTIDE SEQUENCE</scope>
</reference>
<gene>
    <name evidence="3" type="ORF">ACAOBT_LOCUS25113</name>
</gene>
<dbReference type="EMBL" id="CAKOFQ010007375">
    <property type="protein sequence ID" value="CAH1999675.1"/>
    <property type="molecule type" value="Genomic_DNA"/>
</dbReference>
<sequence>MVCRPEVSVLELHPEEGQVPKLTEEVFRSLFNEQGQLEDDLIIRKYVFFSGMDRNIRREVWPFLLHVYPYQSTFEERVQIAEIRRQEYEEISRRRLDLNENQVNHFKRKIQSVVEKDVVRTDRGNPFFAGDNNPNLTIMKNILLNYAVYNSGLGYTQGMSDLLAPVLFELKDEVAAFWCFVGLMQRAVSSRHQLIEIWTGA</sequence>
<dbReference type="FunFam" id="1.10.8.270:FF:000017">
    <property type="entry name" value="TBC1 domain family member 16"/>
    <property type="match status" value="1"/>
</dbReference>
<dbReference type="PROSITE" id="PS50086">
    <property type="entry name" value="TBC_RABGAP"/>
    <property type="match status" value="1"/>
</dbReference>
<dbReference type="InterPro" id="IPR035969">
    <property type="entry name" value="Rab-GAP_TBC_sf"/>
</dbReference>
<name>A0A9P0PVD8_ACAOB</name>
<feature type="domain" description="Rab-GAP TBC" evidence="2">
    <location>
        <begin position="51"/>
        <end position="201"/>
    </location>
</feature>
<comment type="caution">
    <text evidence="3">The sequence shown here is derived from an EMBL/GenBank/DDBJ whole genome shotgun (WGS) entry which is preliminary data.</text>
</comment>
<dbReference type="Gene3D" id="1.10.8.270">
    <property type="entry name" value="putative rabgap domain of human tbc1 domain family member 14 like domains"/>
    <property type="match status" value="1"/>
</dbReference>
<dbReference type="Pfam" id="PF00566">
    <property type="entry name" value="RabGAP-TBC"/>
    <property type="match status" value="1"/>
</dbReference>
<evidence type="ECO:0000256" key="1">
    <source>
        <dbReference type="ARBA" id="ARBA00022468"/>
    </source>
</evidence>
<accession>A0A9P0PVD8</accession>
<dbReference type="InterPro" id="IPR000195">
    <property type="entry name" value="Rab-GAP-TBC_dom"/>
</dbReference>
<dbReference type="OrthoDB" id="10264062at2759"/>
<keyword evidence="1" id="KW-0343">GTPase activation</keyword>
<organism evidence="3 4">
    <name type="scientific">Acanthoscelides obtectus</name>
    <name type="common">Bean weevil</name>
    <name type="synonym">Bruchus obtectus</name>
    <dbReference type="NCBI Taxonomy" id="200917"/>
    <lineage>
        <taxon>Eukaryota</taxon>
        <taxon>Metazoa</taxon>
        <taxon>Ecdysozoa</taxon>
        <taxon>Arthropoda</taxon>
        <taxon>Hexapoda</taxon>
        <taxon>Insecta</taxon>
        <taxon>Pterygota</taxon>
        <taxon>Neoptera</taxon>
        <taxon>Endopterygota</taxon>
        <taxon>Coleoptera</taxon>
        <taxon>Polyphaga</taxon>
        <taxon>Cucujiformia</taxon>
        <taxon>Chrysomeloidea</taxon>
        <taxon>Chrysomelidae</taxon>
        <taxon>Bruchinae</taxon>
        <taxon>Bruchini</taxon>
        <taxon>Acanthoscelides</taxon>
    </lineage>
</organism>
<evidence type="ECO:0000313" key="4">
    <source>
        <dbReference type="Proteomes" id="UP001152888"/>
    </source>
</evidence>